<keyword evidence="3" id="KW-1185">Reference proteome</keyword>
<dbReference type="AlphaFoldDB" id="A0A543J440"/>
<dbReference type="SMART" id="SM00530">
    <property type="entry name" value="HTH_XRE"/>
    <property type="match status" value="1"/>
</dbReference>
<dbReference type="Gene3D" id="1.10.260.40">
    <property type="entry name" value="lambda repressor-like DNA-binding domains"/>
    <property type="match status" value="1"/>
</dbReference>
<dbReference type="EMBL" id="VFPQ01000001">
    <property type="protein sequence ID" value="TQM77600.1"/>
    <property type="molecule type" value="Genomic_DNA"/>
</dbReference>
<dbReference type="GO" id="GO:0003677">
    <property type="term" value="F:DNA binding"/>
    <property type="evidence" value="ECO:0007669"/>
    <property type="project" value="InterPro"/>
</dbReference>
<protein>
    <submittedName>
        <fullName evidence="2">Helix-turn-helix protein</fullName>
    </submittedName>
</protein>
<evidence type="ECO:0000259" key="1">
    <source>
        <dbReference type="PROSITE" id="PS50943"/>
    </source>
</evidence>
<sequence>MKSPTVRHRRLGRELRQLRERSGLSTTAVATRLGWSQSKVCRIEAGQIMISESDLIAACELYGADSATTAGLVQLAREAARRGWWTAYADVFTGSYMALEAEATVIRKWEPLAVPGLLHSEDYAREVIRARHPNLTEGELSRRVDARMQRKTRLLGTSAPMFHAIIDEAVVRRRVGSREAMDRQLADLLRASERANITIQVLPFGAGAHPGMEGPFSVLSFEPGDPDVGYVESSAGEVYVEADVQVGQLRLLFERLSEAAMSPEESAELCELYGVERDQLRQGVTGPGHDVEGDDPMRRRALLTTAATIPVGLVVAFDDALDVPPEPERPEDLPQIRRRLAEARRLWDASALTTLMATLPGTLAAAREAAERIDVPAAWALAAAVHDVATDTLNKIGHKRSARITADRSVLLSARSGSPVAMGASARALGMMLRTTGRYPQALRVVDGAASRLESAGLRTPAQAGMYVRLLCTSAYTLAGAGDRVRAFERLAEAERAARRLPPQQAEVALPFVLLYRVNLNHVLGDPGAGLHVGRRLKEEMYPTPERKARLWTDIARVAWPTGDVEQAAEALIKAHAYAPAEVRDRPSIRAIADELVQRHPRVPGARELATAIGHPL</sequence>
<accession>A0A543J440</accession>
<dbReference type="OrthoDB" id="3865941at2"/>
<dbReference type="Pfam" id="PF13560">
    <property type="entry name" value="HTH_31"/>
    <property type="match status" value="1"/>
</dbReference>
<organism evidence="2 3">
    <name type="scientific">Thermopolyspora flexuosa</name>
    <dbReference type="NCBI Taxonomy" id="103836"/>
    <lineage>
        <taxon>Bacteria</taxon>
        <taxon>Bacillati</taxon>
        <taxon>Actinomycetota</taxon>
        <taxon>Actinomycetes</taxon>
        <taxon>Streptosporangiales</taxon>
        <taxon>Streptosporangiaceae</taxon>
        <taxon>Thermopolyspora</taxon>
    </lineage>
</organism>
<name>A0A543J440_9ACTN</name>
<dbReference type="PROSITE" id="PS50943">
    <property type="entry name" value="HTH_CROC1"/>
    <property type="match status" value="1"/>
</dbReference>
<dbReference type="InterPro" id="IPR010982">
    <property type="entry name" value="Lambda_DNA-bd_dom_sf"/>
</dbReference>
<dbReference type="Proteomes" id="UP000319213">
    <property type="component" value="Unassembled WGS sequence"/>
</dbReference>
<dbReference type="InterPro" id="IPR043917">
    <property type="entry name" value="DUF5753"/>
</dbReference>
<proteinExistence type="predicted"/>
<dbReference type="CDD" id="cd00093">
    <property type="entry name" value="HTH_XRE"/>
    <property type="match status" value="1"/>
</dbReference>
<dbReference type="RefSeq" id="WP_142261302.1">
    <property type="nucleotide sequence ID" value="NZ_BMPV01000002.1"/>
</dbReference>
<reference evidence="2 3" key="1">
    <citation type="submission" date="2019-06" db="EMBL/GenBank/DDBJ databases">
        <title>Sequencing the genomes of 1000 actinobacteria strains.</title>
        <authorList>
            <person name="Klenk H.-P."/>
        </authorList>
    </citation>
    <scope>NUCLEOTIDE SEQUENCE [LARGE SCALE GENOMIC DNA]</scope>
    <source>
        <strain evidence="2 3">DSM 43186</strain>
    </source>
</reference>
<gene>
    <name evidence="2" type="ORF">FHX40_4370</name>
</gene>
<dbReference type="SUPFAM" id="SSF47413">
    <property type="entry name" value="lambda repressor-like DNA-binding domains"/>
    <property type="match status" value="1"/>
</dbReference>
<evidence type="ECO:0000313" key="3">
    <source>
        <dbReference type="Proteomes" id="UP000319213"/>
    </source>
</evidence>
<evidence type="ECO:0000313" key="2">
    <source>
        <dbReference type="EMBL" id="TQM77600.1"/>
    </source>
</evidence>
<dbReference type="InterPro" id="IPR001387">
    <property type="entry name" value="Cro/C1-type_HTH"/>
</dbReference>
<feature type="domain" description="HTH cro/C1-type" evidence="1">
    <location>
        <begin position="15"/>
        <end position="69"/>
    </location>
</feature>
<comment type="caution">
    <text evidence="2">The sequence shown here is derived from an EMBL/GenBank/DDBJ whole genome shotgun (WGS) entry which is preliminary data.</text>
</comment>
<dbReference type="Pfam" id="PF19054">
    <property type="entry name" value="DUF5753"/>
    <property type="match status" value="1"/>
</dbReference>